<name>A0ABD3FY30_9STRA</name>
<evidence type="ECO:0000313" key="3">
    <source>
        <dbReference type="Proteomes" id="UP001632037"/>
    </source>
</evidence>
<dbReference type="EMBL" id="JBIMZQ010000007">
    <property type="protein sequence ID" value="KAL3670580.1"/>
    <property type="molecule type" value="Genomic_DNA"/>
</dbReference>
<organism evidence="2 3">
    <name type="scientific">Phytophthora oleae</name>
    <dbReference type="NCBI Taxonomy" id="2107226"/>
    <lineage>
        <taxon>Eukaryota</taxon>
        <taxon>Sar</taxon>
        <taxon>Stramenopiles</taxon>
        <taxon>Oomycota</taxon>
        <taxon>Peronosporomycetes</taxon>
        <taxon>Peronosporales</taxon>
        <taxon>Peronosporaceae</taxon>
        <taxon>Phytophthora</taxon>
    </lineage>
</organism>
<evidence type="ECO:0000256" key="1">
    <source>
        <dbReference type="SAM" id="MobiDB-lite"/>
    </source>
</evidence>
<feature type="compositionally biased region" description="Basic and acidic residues" evidence="1">
    <location>
        <begin position="117"/>
        <end position="126"/>
    </location>
</feature>
<keyword evidence="3" id="KW-1185">Reference proteome</keyword>
<reference evidence="2 3" key="1">
    <citation type="submission" date="2024-09" db="EMBL/GenBank/DDBJ databases">
        <title>Genome sequencing and assembly of Phytophthora oleae, isolate VK10A, causative agent of rot of olive drupes.</title>
        <authorList>
            <person name="Conti Taguali S."/>
            <person name="Riolo M."/>
            <person name="La Spada F."/>
            <person name="Cacciola S.O."/>
            <person name="Dionisio G."/>
        </authorList>
    </citation>
    <scope>NUCLEOTIDE SEQUENCE [LARGE SCALE GENOMIC DNA]</scope>
    <source>
        <strain evidence="2 3">VK10A</strain>
    </source>
</reference>
<dbReference type="Proteomes" id="UP001632037">
    <property type="component" value="Unassembled WGS sequence"/>
</dbReference>
<feature type="region of interest" description="Disordered" evidence="1">
    <location>
        <begin position="105"/>
        <end position="126"/>
    </location>
</feature>
<accession>A0ABD3FY30</accession>
<comment type="caution">
    <text evidence="2">The sequence shown here is derived from an EMBL/GenBank/DDBJ whole genome shotgun (WGS) entry which is preliminary data.</text>
</comment>
<dbReference type="AlphaFoldDB" id="A0ABD3FY30"/>
<gene>
    <name evidence="2" type="ORF">V7S43_004892</name>
</gene>
<protein>
    <submittedName>
        <fullName evidence="2">Uncharacterized protein</fullName>
    </submittedName>
</protein>
<sequence>MCLHPVFKNPEKGLTKMVRTCSTQLYIDPAHPHLQVDEQTVQRNVYKVKECVRKSIIAIMMSIADAESATSQRSGVDDSFDIASLMTMPPLPPVAYTEELTDMFGEHPSQRAQSTGHESRVEEEFDRWLVDTDTLERKQNGEPESVLEF</sequence>
<proteinExistence type="predicted"/>
<evidence type="ECO:0000313" key="2">
    <source>
        <dbReference type="EMBL" id="KAL3670580.1"/>
    </source>
</evidence>